<reference evidence="1 2" key="1">
    <citation type="submission" date="2019-05" db="EMBL/GenBank/DDBJ databases">
        <title>Arcobacter sp. nov., isolated from sea sediment.</title>
        <authorList>
            <person name="Kim W."/>
        </authorList>
    </citation>
    <scope>NUCLEOTIDE SEQUENCE [LARGE SCALE GENOMIC DNA]</scope>
    <source>
        <strain evidence="1 2">CAU 1517</strain>
    </source>
</reference>
<sequence length="39" mass="4089">MEDLIIYAVVIFSLVYIISKTFGKKGGCGCGGDGSCSKK</sequence>
<keyword evidence="2" id="KW-1185">Reference proteome</keyword>
<dbReference type="EMBL" id="VANU01000001">
    <property type="protein sequence ID" value="TLP40568.1"/>
    <property type="molecule type" value="Genomic_DNA"/>
</dbReference>
<protein>
    <submittedName>
        <fullName evidence="1">FeoB-associated Cys-rich membrane protein</fullName>
    </submittedName>
</protein>
<accession>A0A5R8Y3M3</accession>
<evidence type="ECO:0000313" key="1">
    <source>
        <dbReference type="EMBL" id="TLP40568.1"/>
    </source>
</evidence>
<proteinExistence type="predicted"/>
<organism evidence="1 2">
    <name type="scientific">Arcobacter arenosus</name>
    <dbReference type="NCBI Taxonomy" id="2576037"/>
    <lineage>
        <taxon>Bacteria</taxon>
        <taxon>Pseudomonadati</taxon>
        <taxon>Campylobacterota</taxon>
        <taxon>Epsilonproteobacteria</taxon>
        <taxon>Campylobacterales</taxon>
        <taxon>Arcobacteraceae</taxon>
        <taxon>Arcobacter</taxon>
    </lineage>
</organism>
<dbReference type="AlphaFoldDB" id="A0A5R8Y3M3"/>
<name>A0A5R8Y3M3_9BACT</name>
<evidence type="ECO:0000313" key="2">
    <source>
        <dbReference type="Proteomes" id="UP000308901"/>
    </source>
</evidence>
<dbReference type="Proteomes" id="UP000308901">
    <property type="component" value="Unassembled WGS sequence"/>
</dbReference>
<comment type="caution">
    <text evidence="1">The sequence shown here is derived from an EMBL/GenBank/DDBJ whole genome shotgun (WGS) entry which is preliminary data.</text>
</comment>
<dbReference type="RefSeq" id="WP_138150858.1">
    <property type="nucleotide sequence ID" value="NZ_CBDDKQ010000002.1"/>
</dbReference>
<gene>
    <name evidence="1" type="ORF">FDK22_00710</name>
</gene>